<evidence type="ECO:0000313" key="4">
    <source>
        <dbReference type="Proteomes" id="UP000467428"/>
    </source>
</evidence>
<dbReference type="RefSeq" id="WP_235887564.1">
    <property type="nucleotide sequence ID" value="NZ_AP022593.1"/>
</dbReference>
<feature type="compositionally biased region" description="Pro residues" evidence="1">
    <location>
        <begin position="58"/>
        <end position="72"/>
    </location>
</feature>
<geneLocation type="plasmid" evidence="4">
    <name>pjcm18538 dna</name>
</geneLocation>
<keyword evidence="2" id="KW-0732">Signal</keyword>
<organism evidence="3 4">
    <name type="scientific">Mycolicibacterium arabiense</name>
    <dbReference type="NCBI Taxonomy" id="1286181"/>
    <lineage>
        <taxon>Bacteria</taxon>
        <taxon>Bacillati</taxon>
        <taxon>Actinomycetota</taxon>
        <taxon>Actinomycetes</taxon>
        <taxon>Mycobacteriales</taxon>
        <taxon>Mycobacteriaceae</taxon>
        <taxon>Mycolicibacterium</taxon>
    </lineage>
</organism>
<name>A0A7I7RYY5_9MYCO</name>
<protein>
    <recommendedName>
        <fullName evidence="5">Lipoprotein LpqJ</fullName>
    </recommendedName>
</protein>
<evidence type="ECO:0000256" key="2">
    <source>
        <dbReference type="SAM" id="SignalP"/>
    </source>
</evidence>
<dbReference type="EMBL" id="AP022593">
    <property type="protein sequence ID" value="BBY49852.1"/>
    <property type="molecule type" value="Genomic_DNA"/>
</dbReference>
<dbReference type="AlphaFoldDB" id="A0A7I7RYY5"/>
<feature type="chain" id="PRO_5038482703" description="Lipoprotein LpqJ" evidence="2">
    <location>
        <begin position="24"/>
        <end position="187"/>
    </location>
</feature>
<reference evidence="3 4" key="1">
    <citation type="journal article" date="2019" name="Emerg. Microbes Infect.">
        <title>Comprehensive subspecies identification of 175 nontuberculous mycobacteria species based on 7547 genomic profiles.</title>
        <authorList>
            <person name="Matsumoto Y."/>
            <person name="Kinjo T."/>
            <person name="Motooka D."/>
            <person name="Nabeya D."/>
            <person name="Jung N."/>
            <person name="Uechi K."/>
            <person name="Horii T."/>
            <person name="Iida T."/>
            <person name="Fujita J."/>
            <person name="Nakamura S."/>
        </authorList>
    </citation>
    <scope>NUCLEOTIDE SEQUENCE [LARGE SCALE GENOMIC DNA]</scope>
    <source>
        <strain evidence="3 4">JCM 18538</strain>
    </source>
</reference>
<evidence type="ECO:0000313" key="3">
    <source>
        <dbReference type="EMBL" id="BBY49852.1"/>
    </source>
</evidence>
<accession>A0A7I7RYY5</accession>
<feature type="signal peptide" evidence="2">
    <location>
        <begin position="1"/>
        <end position="23"/>
    </location>
</feature>
<feature type="compositionally biased region" description="Low complexity" evidence="1">
    <location>
        <begin position="44"/>
        <end position="57"/>
    </location>
</feature>
<keyword evidence="4" id="KW-1185">Reference proteome</keyword>
<gene>
    <name evidence="3" type="ORF">MARA_33200</name>
</gene>
<dbReference type="Proteomes" id="UP000467428">
    <property type="component" value="Chromosome"/>
</dbReference>
<proteinExistence type="predicted"/>
<dbReference type="PROSITE" id="PS51257">
    <property type="entry name" value="PROKAR_LIPOPROTEIN"/>
    <property type="match status" value="1"/>
</dbReference>
<evidence type="ECO:0000256" key="1">
    <source>
        <dbReference type="SAM" id="MobiDB-lite"/>
    </source>
</evidence>
<evidence type="ECO:0008006" key="5">
    <source>
        <dbReference type="Google" id="ProtNLM"/>
    </source>
</evidence>
<feature type="region of interest" description="Disordered" evidence="1">
    <location>
        <begin position="33"/>
        <end position="76"/>
    </location>
</feature>
<sequence>MHVTQRVTTALACTAIVLGAALAGCSDLVEGNPSNGAQNPTEPAFPTTRPTRSTPSAPVLPPLPPPPPPAAPPTAAEALPASNGYVFIQTKSGKTRCQISIDEVGCEAPFTNPPQVGGSPANGVRLTADGDETWIVGNLGDIPAVTLDYRPYTAVGWTIDASEAGTKFVNEATGRGMFVAIENVDVF</sequence>
<dbReference type="KEGG" id="marz:MARA_33200"/>